<keyword evidence="2" id="KW-1185">Reference proteome</keyword>
<dbReference type="AlphaFoldDB" id="A0A0V0QBZ3"/>
<dbReference type="OMA" id="THWNSEN"/>
<reference evidence="1 2" key="1">
    <citation type="journal article" date="2015" name="Sci. Rep.">
        <title>Genome of the facultative scuticociliatosis pathogen Pseudocohnilembus persalinus provides insight into its virulence through horizontal gene transfer.</title>
        <authorList>
            <person name="Xiong J."/>
            <person name="Wang G."/>
            <person name="Cheng J."/>
            <person name="Tian M."/>
            <person name="Pan X."/>
            <person name="Warren A."/>
            <person name="Jiang C."/>
            <person name="Yuan D."/>
            <person name="Miao W."/>
        </authorList>
    </citation>
    <scope>NUCLEOTIDE SEQUENCE [LARGE SCALE GENOMIC DNA]</scope>
    <source>
        <strain evidence="1">36N120E</strain>
    </source>
</reference>
<accession>A0A0V0QBZ3</accession>
<proteinExistence type="predicted"/>
<comment type="caution">
    <text evidence="1">The sequence shown here is derived from an EMBL/GenBank/DDBJ whole genome shotgun (WGS) entry which is preliminary data.</text>
</comment>
<sequence>MNTIFKQFAKQTQTLSKPGLTAKRIIKCVGERLRAYDLGRWEGVPITFQTHWRDESGHTDVSTAIHIHDALEREFGIDIKDRQVLITDIETAFYIVTSHHDPL</sequence>
<organism evidence="1 2">
    <name type="scientific">Pseudocohnilembus persalinus</name>
    <name type="common">Ciliate</name>
    <dbReference type="NCBI Taxonomy" id="266149"/>
    <lineage>
        <taxon>Eukaryota</taxon>
        <taxon>Sar</taxon>
        <taxon>Alveolata</taxon>
        <taxon>Ciliophora</taxon>
        <taxon>Intramacronucleata</taxon>
        <taxon>Oligohymenophorea</taxon>
        <taxon>Scuticociliatia</taxon>
        <taxon>Philasterida</taxon>
        <taxon>Pseudocohnilembidae</taxon>
        <taxon>Pseudocohnilembus</taxon>
    </lineage>
</organism>
<dbReference type="InParanoid" id="A0A0V0QBZ3"/>
<protein>
    <submittedName>
        <fullName evidence="1">Uncharacterized protein</fullName>
    </submittedName>
</protein>
<dbReference type="OrthoDB" id="308323at2759"/>
<evidence type="ECO:0000313" key="2">
    <source>
        <dbReference type="Proteomes" id="UP000054937"/>
    </source>
</evidence>
<evidence type="ECO:0000313" key="1">
    <source>
        <dbReference type="EMBL" id="KRW99698.1"/>
    </source>
</evidence>
<name>A0A0V0QBZ3_PSEPJ</name>
<dbReference type="Proteomes" id="UP000054937">
    <property type="component" value="Unassembled WGS sequence"/>
</dbReference>
<gene>
    <name evidence="1" type="ORF">PPERSA_03499</name>
</gene>
<dbReference type="EMBL" id="LDAU01000205">
    <property type="protein sequence ID" value="KRW99698.1"/>
    <property type="molecule type" value="Genomic_DNA"/>
</dbReference>